<dbReference type="PANTHER" id="PTHR47623">
    <property type="entry name" value="OS09G0287300 PROTEIN"/>
    <property type="match status" value="1"/>
</dbReference>
<dbReference type="CDD" id="cd07067">
    <property type="entry name" value="HP_PGM_like"/>
    <property type="match status" value="1"/>
</dbReference>
<keyword evidence="2" id="KW-1185">Reference proteome</keyword>
<reference evidence="1 2" key="1">
    <citation type="submission" date="2018-06" db="EMBL/GenBank/DDBJ databases">
        <title>Genomic Encyclopedia of Archaeal and Bacterial Type Strains, Phase II (KMG-II): from individual species to whole genera.</title>
        <authorList>
            <person name="Goeker M."/>
        </authorList>
    </citation>
    <scope>NUCLEOTIDE SEQUENCE [LARGE SCALE GENOMIC DNA]</scope>
    <source>
        <strain evidence="1 2">DSM 22011</strain>
    </source>
</reference>
<dbReference type="EMBL" id="QLMG01000042">
    <property type="protein sequence ID" value="RAK12410.1"/>
    <property type="molecule type" value="Genomic_DNA"/>
</dbReference>
<dbReference type="InterPro" id="IPR013078">
    <property type="entry name" value="His_Pase_superF_clade-1"/>
</dbReference>
<dbReference type="Proteomes" id="UP000249165">
    <property type="component" value="Unassembled WGS sequence"/>
</dbReference>
<evidence type="ECO:0000313" key="1">
    <source>
        <dbReference type="EMBL" id="RAK12410.1"/>
    </source>
</evidence>
<dbReference type="PANTHER" id="PTHR47623:SF1">
    <property type="entry name" value="OS09G0287300 PROTEIN"/>
    <property type="match status" value="1"/>
</dbReference>
<sequence length="165" mass="17880">MKRLVLMRHAKSDWAAGQPDHDRPLNARGRRSAEALGDWLRATDTLPDAALCSTATRARETLAGLKLDVSVKFEKRLYHAGPGAMLRCLQKAQDDTVILIGHNPGIAGFAEELVSAPPRHPRFDDYPTGATLVATFDIGDWTALEPGTGRAAAFVIPRELLADTA</sequence>
<evidence type="ECO:0000313" key="2">
    <source>
        <dbReference type="Proteomes" id="UP000249165"/>
    </source>
</evidence>
<gene>
    <name evidence="1" type="ORF">ATI53_104218</name>
</gene>
<accession>A0A327XUP7</accession>
<dbReference type="Gene3D" id="3.40.50.1240">
    <property type="entry name" value="Phosphoglycerate mutase-like"/>
    <property type="match status" value="1"/>
</dbReference>
<dbReference type="InterPro" id="IPR029033">
    <property type="entry name" value="His_PPase_superfam"/>
</dbReference>
<dbReference type="RefSeq" id="WP_190323967.1">
    <property type="nucleotide sequence ID" value="NZ_LIGL01000042.1"/>
</dbReference>
<dbReference type="Pfam" id="PF00300">
    <property type="entry name" value="His_Phos_1"/>
    <property type="match status" value="1"/>
</dbReference>
<comment type="caution">
    <text evidence="1">The sequence shown here is derived from an EMBL/GenBank/DDBJ whole genome shotgun (WGS) entry which is preliminary data.</text>
</comment>
<proteinExistence type="predicted"/>
<name>A0A327XUP7_9RHOB</name>
<organism evidence="1 2">
    <name type="scientific">Salipiger aestuarii</name>
    <dbReference type="NCBI Taxonomy" id="568098"/>
    <lineage>
        <taxon>Bacteria</taxon>
        <taxon>Pseudomonadati</taxon>
        <taxon>Pseudomonadota</taxon>
        <taxon>Alphaproteobacteria</taxon>
        <taxon>Rhodobacterales</taxon>
        <taxon>Roseobacteraceae</taxon>
        <taxon>Salipiger</taxon>
    </lineage>
</organism>
<dbReference type="SUPFAM" id="SSF53254">
    <property type="entry name" value="Phosphoglycerate mutase-like"/>
    <property type="match status" value="1"/>
</dbReference>
<protein>
    <submittedName>
        <fullName evidence="1">Phosphohistidine phosphatase</fullName>
    </submittedName>
</protein>
<dbReference type="SMART" id="SM00855">
    <property type="entry name" value="PGAM"/>
    <property type="match status" value="1"/>
</dbReference>
<dbReference type="AlphaFoldDB" id="A0A327XUP7"/>